<reference evidence="2" key="1">
    <citation type="submission" date="2021-04" db="EMBL/GenBank/DDBJ databases">
        <title>Genome based classification of Actinospica acidithermotolerans sp. nov., an actinobacterium isolated from an Indonesian hot spring.</title>
        <authorList>
            <person name="Kusuma A.B."/>
            <person name="Putra K.E."/>
            <person name="Nafisah S."/>
            <person name="Loh J."/>
            <person name="Nouioui I."/>
            <person name="Goodfellow M."/>
        </authorList>
    </citation>
    <scope>NUCLEOTIDE SEQUENCE</scope>
    <source>
        <strain evidence="2">MGRD01-02</strain>
    </source>
</reference>
<accession>A0A941ECX5</accession>
<keyword evidence="1" id="KW-0472">Membrane</keyword>
<dbReference type="AlphaFoldDB" id="A0A941ECX5"/>
<keyword evidence="1" id="KW-0812">Transmembrane</keyword>
<sequence>MTSPNILGVLARVFVDDLDSALPVYRALADDAEPQRFIFRDVRLVRVGAFLLLSGDTAITRRTPDRIQGRVSSVYLALQGAATLLGMLIGSVAGQRLGVVTTMNLAALLIAASAVAAFLIQQSDVEGEPWHA</sequence>
<keyword evidence="1" id="KW-1133">Transmembrane helix</keyword>
<dbReference type="InterPro" id="IPR036259">
    <property type="entry name" value="MFS_trans_sf"/>
</dbReference>
<gene>
    <name evidence="2" type="ORF">KDK95_10425</name>
</gene>
<evidence type="ECO:0000313" key="3">
    <source>
        <dbReference type="Proteomes" id="UP000676325"/>
    </source>
</evidence>
<dbReference type="InterPro" id="IPR029068">
    <property type="entry name" value="Glyas_Bleomycin-R_OHBP_Dase"/>
</dbReference>
<keyword evidence="3" id="KW-1185">Reference proteome</keyword>
<evidence type="ECO:0000256" key="1">
    <source>
        <dbReference type="SAM" id="Phobius"/>
    </source>
</evidence>
<dbReference type="EMBL" id="JAGSOH010000022">
    <property type="protein sequence ID" value="MBR7826719.1"/>
    <property type="molecule type" value="Genomic_DNA"/>
</dbReference>
<protein>
    <submittedName>
        <fullName evidence="2">Uncharacterized protein</fullName>
    </submittedName>
</protein>
<dbReference type="RefSeq" id="WP_212517868.1">
    <property type="nucleotide sequence ID" value="NZ_JAGSOH010000022.1"/>
</dbReference>
<dbReference type="SUPFAM" id="SSF103473">
    <property type="entry name" value="MFS general substrate transporter"/>
    <property type="match status" value="1"/>
</dbReference>
<comment type="caution">
    <text evidence="2">The sequence shown here is derived from an EMBL/GenBank/DDBJ whole genome shotgun (WGS) entry which is preliminary data.</text>
</comment>
<dbReference type="Gene3D" id="3.10.180.10">
    <property type="entry name" value="2,3-Dihydroxybiphenyl 1,2-Dioxygenase, domain 1"/>
    <property type="match status" value="1"/>
</dbReference>
<feature type="transmembrane region" description="Helical" evidence="1">
    <location>
        <begin position="71"/>
        <end position="93"/>
    </location>
</feature>
<dbReference type="Proteomes" id="UP000676325">
    <property type="component" value="Unassembled WGS sequence"/>
</dbReference>
<organism evidence="2 3">
    <name type="scientific">Actinospica acidithermotolerans</name>
    <dbReference type="NCBI Taxonomy" id="2828514"/>
    <lineage>
        <taxon>Bacteria</taxon>
        <taxon>Bacillati</taxon>
        <taxon>Actinomycetota</taxon>
        <taxon>Actinomycetes</taxon>
        <taxon>Catenulisporales</taxon>
        <taxon>Actinospicaceae</taxon>
        <taxon>Actinospica</taxon>
    </lineage>
</organism>
<name>A0A941ECX5_9ACTN</name>
<evidence type="ECO:0000313" key="2">
    <source>
        <dbReference type="EMBL" id="MBR7826719.1"/>
    </source>
</evidence>
<proteinExistence type="predicted"/>
<feature type="transmembrane region" description="Helical" evidence="1">
    <location>
        <begin position="99"/>
        <end position="120"/>
    </location>
</feature>